<evidence type="ECO:0000256" key="6">
    <source>
        <dbReference type="ARBA" id="ARBA00022777"/>
    </source>
</evidence>
<comment type="caution">
    <text evidence="13">The sequence shown here is derived from an EMBL/GenBank/DDBJ whole genome shotgun (WGS) entry which is preliminary data.</text>
</comment>
<evidence type="ECO:0000256" key="1">
    <source>
        <dbReference type="ARBA" id="ARBA00001946"/>
    </source>
</evidence>
<dbReference type="AlphaFoldDB" id="A0A401U6J3"/>
<keyword evidence="3" id="KW-0808">Transferase</keyword>
<keyword evidence="6 13" id="KW-0418">Kinase</keyword>
<dbReference type="GO" id="GO:0046872">
    <property type="term" value="F:metal ion binding"/>
    <property type="evidence" value="ECO:0007669"/>
    <property type="project" value="UniProtKB-KW"/>
</dbReference>
<evidence type="ECO:0000313" key="14">
    <source>
        <dbReference type="Proteomes" id="UP000288227"/>
    </source>
</evidence>
<reference evidence="13 14" key="1">
    <citation type="submission" date="2018-11" db="EMBL/GenBank/DDBJ databases">
        <title>Chryseotalea sanarue gen. nov., sp., nov., a member of the family Cytophagaceae, isolated from a brackish lake in Hamamatsu Japan.</title>
        <authorList>
            <person name="Maejima Y."/>
            <person name="Iino T."/>
            <person name="Muraguchi Y."/>
            <person name="Fukuda K."/>
            <person name="Ohkuma M."/>
            <person name="Moriuchi R."/>
            <person name="Dohra H."/>
            <person name="Kimbara K."/>
            <person name="Shintani M."/>
        </authorList>
    </citation>
    <scope>NUCLEOTIDE SEQUENCE [LARGE SCALE GENOMIC DNA]</scope>
    <source>
        <strain evidence="13 14">Ys</strain>
    </source>
</reference>
<evidence type="ECO:0000256" key="11">
    <source>
        <dbReference type="ARBA" id="ARBA00023264"/>
    </source>
</evidence>
<dbReference type="SUPFAM" id="SSF111331">
    <property type="entry name" value="NAD kinase/diacylglycerol kinase-like"/>
    <property type="match status" value="1"/>
</dbReference>
<dbReference type="NCBIfam" id="TIGR00147">
    <property type="entry name" value="YegS/Rv2252/BmrU family lipid kinase"/>
    <property type="match status" value="1"/>
</dbReference>
<keyword evidence="11" id="KW-1208">Phospholipid metabolism</keyword>
<evidence type="ECO:0000256" key="3">
    <source>
        <dbReference type="ARBA" id="ARBA00022679"/>
    </source>
</evidence>
<dbReference type="Pfam" id="PF00781">
    <property type="entry name" value="DAGK_cat"/>
    <property type="match status" value="1"/>
</dbReference>
<dbReference type="Pfam" id="PF19279">
    <property type="entry name" value="YegS_C"/>
    <property type="match status" value="1"/>
</dbReference>
<dbReference type="PROSITE" id="PS50146">
    <property type="entry name" value="DAGK"/>
    <property type="match status" value="1"/>
</dbReference>
<dbReference type="InterPro" id="IPR017438">
    <property type="entry name" value="ATP-NAD_kinase_N"/>
</dbReference>
<dbReference type="EMBL" id="BHXQ01000001">
    <property type="protein sequence ID" value="GCC50489.1"/>
    <property type="molecule type" value="Genomic_DNA"/>
</dbReference>
<evidence type="ECO:0000256" key="4">
    <source>
        <dbReference type="ARBA" id="ARBA00022723"/>
    </source>
</evidence>
<dbReference type="Gene3D" id="2.60.200.40">
    <property type="match status" value="1"/>
</dbReference>
<dbReference type="InterPro" id="IPR045540">
    <property type="entry name" value="YegS/DAGK_C"/>
</dbReference>
<evidence type="ECO:0000313" key="13">
    <source>
        <dbReference type="EMBL" id="GCC50489.1"/>
    </source>
</evidence>
<dbReference type="PANTHER" id="PTHR12358">
    <property type="entry name" value="SPHINGOSINE KINASE"/>
    <property type="match status" value="1"/>
</dbReference>
<name>A0A401U6J3_9BACT</name>
<proteinExistence type="predicted"/>
<keyword evidence="8" id="KW-0460">Magnesium</keyword>
<dbReference type="InterPro" id="IPR005218">
    <property type="entry name" value="Diacylglycerol/lipid_kinase"/>
</dbReference>
<organism evidence="13 14">
    <name type="scientific">Chryseotalea sanaruensis</name>
    <dbReference type="NCBI Taxonomy" id="2482724"/>
    <lineage>
        <taxon>Bacteria</taxon>
        <taxon>Pseudomonadati</taxon>
        <taxon>Bacteroidota</taxon>
        <taxon>Cytophagia</taxon>
        <taxon>Cytophagales</taxon>
        <taxon>Chryseotaleaceae</taxon>
        <taxon>Chryseotalea</taxon>
    </lineage>
</organism>
<sequence length="295" mass="32612">MNPGSDLKFLFIINPGSGTNRQDWPAIISNYFNNLNHTVKIYQLHGDFSRQTVIEQIVSFLPDTVVAVGGDGTIKLIAECLVNTKVPLGIIPAGSANGLAKELDIPEDYEKALNLLVTGVLKKIHLLKINNQICIHLSDIGLNAHAVKKFETLPGRGMWGYIRASLKVLRINPMIKVEIALDNKVIKRKAHMIVVANATRYGSGALINPLGKLDDDLFEVVIVKKISLGELFKMIFSHNPYDSNKTEIFQTTKLTLRSARKVYFQIDGEYIGKVNEVQAMLLPFALEIIVPPAAG</sequence>
<dbReference type="InterPro" id="IPR001206">
    <property type="entry name" value="Diacylglycerol_kinase_cat_dom"/>
</dbReference>
<keyword evidence="7" id="KW-0067">ATP-binding</keyword>
<evidence type="ECO:0000256" key="5">
    <source>
        <dbReference type="ARBA" id="ARBA00022741"/>
    </source>
</evidence>
<keyword evidence="9" id="KW-0443">Lipid metabolism</keyword>
<evidence type="ECO:0000256" key="2">
    <source>
        <dbReference type="ARBA" id="ARBA00022516"/>
    </source>
</evidence>
<dbReference type="Proteomes" id="UP000288227">
    <property type="component" value="Unassembled WGS sequence"/>
</dbReference>
<dbReference type="PANTHER" id="PTHR12358:SF106">
    <property type="entry name" value="LIPID KINASE YEGS"/>
    <property type="match status" value="1"/>
</dbReference>
<dbReference type="GO" id="GO:0005524">
    <property type="term" value="F:ATP binding"/>
    <property type="evidence" value="ECO:0007669"/>
    <property type="project" value="UniProtKB-KW"/>
</dbReference>
<keyword evidence="5" id="KW-0547">Nucleotide-binding</keyword>
<dbReference type="InterPro" id="IPR016064">
    <property type="entry name" value="NAD/diacylglycerol_kinase_sf"/>
</dbReference>
<dbReference type="SMART" id="SM00046">
    <property type="entry name" value="DAGKc"/>
    <property type="match status" value="1"/>
</dbReference>
<comment type="cofactor">
    <cofactor evidence="1">
        <name>Mg(2+)</name>
        <dbReference type="ChEBI" id="CHEBI:18420"/>
    </cofactor>
</comment>
<gene>
    <name evidence="13" type="ORF">SanaruYs_07040</name>
</gene>
<protein>
    <submittedName>
        <fullName evidence="13">Diacylglycerol kinase</fullName>
    </submittedName>
</protein>
<keyword evidence="10" id="KW-0594">Phospholipid biosynthesis</keyword>
<keyword evidence="14" id="KW-1185">Reference proteome</keyword>
<evidence type="ECO:0000256" key="7">
    <source>
        <dbReference type="ARBA" id="ARBA00022840"/>
    </source>
</evidence>
<accession>A0A401U6J3</accession>
<dbReference type="GO" id="GO:0016301">
    <property type="term" value="F:kinase activity"/>
    <property type="evidence" value="ECO:0007669"/>
    <property type="project" value="UniProtKB-KW"/>
</dbReference>
<dbReference type="GO" id="GO:0005886">
    <property type="term" value="C:plasma membrane"/>
    <property type="evidence" value="ECO:0007669"/>
    <property type="project" value="TreeGrafter"/>
</dbReference>
<dbReference type="GO" id="GO:0008654">
    <property type="term" value="P:phospholipid biosynthetic process"/>
    <property type="evidence" value="ECO:0007669"/>
    <property type="project" value="UniProtKB-KW"/>
</dbReference>
<keyword evidence="4" id="KW-0479">Metal-binding</keyword>
<feature type="domain" description="DAGKc" evidence="12">
    <location>
        <begin position="4"/>
        <end position="133"/>
    </location>
</feature>
<evidence type="ECO:0000259" key="12">
    <source>
        <dbReference type="PROSITE" id="PS50146"/>
    </source>
</evidence>
<evidence type="ECO:0000256" key="8">
    <source>
        <dbReference type="ARBA" id="ARBA00022842"/>
    </source>
</evidence>
<dbReference type="OrthoDB" id="9786026at2"/>
<dbReference type="Gene3D" id="3.40.50.10330">
    <property type="entry name" value="Probable inorganic polyphosphate/atp-NAD kinase, domain 1"/>
    <property type="match status" value="1"/>
</dbReference>
<evidence type="ECO:0000256" key="10">
    <source>
        <dbReference type="ARBA" id="ARBA00023209"/>
    </source>
</evidence>
<evidence type="ECO:0000256" key="9">
    <source>
        <dbReference type="ARBA" id="ARBA00023098"/>
    </source>
</evidence>
<keyword evidence="2" id="KW-0444">Lipid biosynthesis</keyword>
<dbReference type="InterPro" id="IPR050187">
    <property type="entry name" value="Lipid_Phosphate_FormReg"/>
</dbReference>